<keyword evidence="4" id="KW-0325">Glycoprotein</keyword>
<dbReference type="GO" id="GO:0016788">
    <property type="term" value="F:hydrolase activity, acting on ester bonds"/>
    <property type="evidence" value="ECO:0007669"/>
    <property type="project" value="InterPro"/>
</dbReference>
<name>A0A6D2K3R0_9BRAS</name>
<organism evidence="5 6">
    <name type="scientific">Microthlaspi erraticum</name>
    <dbReference type="NCBI Taxonomy" id="1685480"/>
    <lineage>
        <taxon>Eukaryota</taxon>
        <taxon>Viridiplantae</taxon>
        <taxon>Streptophyta</taxon>
        <taxon>Embryophyta</taxon>
        <taxon>Tracheophyta</taxon>
        <taxon>Spermatophyta</taxon>
        <taxon>Magnoliopsida</taxon>
        <taxon>eudicotyledons</taxon>
        <taxon>Gunneridae</taxon>
        <taxon>Pentapetalae</taxon>
        <taxon>rosids</taxon>
        <taxon>malvids</taxon>
        <taxon>Brassicales</taxon>
        <taxon>Brassicaceae</taxon>
        <taxon>Coluteocarpeae</taxon>
        <taxon>Microthlaspi</taxon>
    </lineage>
</organism>
<dbReference type="PANTHER" id="PTHR22835:SF555">
    <property type="entry name" value="GDSL-LIKE LIPASE_ACYLHYDROLASE"/>
    <property type="match status" value="1"/>
</dbReference>
<proteinExistence type="inferred from homology"/>
<evidence type="ECO:0000256" key="4">
    <source>
        <dbReference type="ARBA" id="ARBA00023180"/>
    </source>
</evidence>
<dbReference type="OrthoDB" id="1600564at2759"/>
<gene>
    <name evidence="5" type="ORF">MERR_LOCUS33865</name>
</gene>
<evidence type="ECO:0000256" key="2">
    <source>
        <dbReference type="ARBA" id="ARBA00022729"/>
    </source>
</evidence>
<dbReference type="AlphaFoldDB" id="A0A6D2K3R0"/>
<dbReference type="SUPFAM" id="SSF52266">
    <property type="entry name" value="SGNH hydrolase"/>
    <property type="match status" value="1"/>
</dbReference>
<comment type="caution">
    <text evidence="5">The sequence shown here is derived from an EMBL/GenBank/DDBJ whole genome shotgun (WGS) entry which is preliminary data.</text>
</comment>
<dbReference type="Proteomes" id="UP000467841">
    <property type="component" value="Unassembled WGS sequence"/>
</dbReference>
<dbReference type="InterPro" id="IPR036514">
    <property type="entry name" value="SGNH_hydro_sf"/>
</dbReference>
<comment type="similarity">
    <text evidence="1">Belongs to the 'GDSL' lipolytic enzyme family.</text>
</comment>
<keyword evidence="3" id="KW-0378">Hydrolase</keyword>
<evidence type="ECO:0000313" key="5">
    <source>
        <dbReference type="EMBL" id="CAA7046630.1"/>
    </source>
</evidence>
<dbReference type="InterPro" id="IPR001087">
    <property type="entry name" value="GDSL"/>
</dbReference>
<keyword evidence="2" id="KW-0732">Signal</keyword>
<accession>A0A6D2K3R0</accession>
<evidence type="ECO:0000256" key="3">
    <source>
        <dbReference type="ARBA" id="ARBA00022801"/>
    </source>
</evidence>
<dbReference type="CDD" id="cd01837">
    <property type="entry name" value="SGNH_plant_lipase_like"/>
    <property type="match status" value="1"/>
</dbReference>
<dbReference type="Pfam" id="PF00657">
    <property type="entry name" value="Lipase_GDSL"/>
    <property type="match status" value="1"/>
</dbReference>
<evidence type="ECO:0000256" key="1">
    <source>
        <dbReference type="ARBA" id="ARBA00008668"/>
    </source>
</evidence>
<reference evidence="5" key="1">
    <citation type="submission" date="2020-01" db="EMBL/GenBank/DDBJ databases">
        <authorList>
            <person name="Mishra B."/>
        </authorList>
    </citation>
    <scope>NUCLEOTIDE SEQUENCE [LARGE SCALE GENOMIC DNA]</scope>
</reference>
<dbReference type="Gene3D" id="3.40.50.1110">
    <property type="entry name" value="SGNH hydrolase"/>
    <property type="match status" value="1"/>
</dbReference>
<dbReference type="PANTHER" id="PTHR22835">
    <property type="entry name" value="ZINC FINGER FYVE DOMAIN CONTAINING PROTEIN"/>
    <property type="match status" value="1"/>
</dbReference>
<evidence type="ECO:0000313" key="6">
    <source>
        <dbReference type="Proteomes" id="UP000467841"/>
    </source>
</evidence>
<sequence length="410" mass="45759">MPTNMERRLLDHYIGEKLLVKGVFESTYSMETSKFTFFTILFLFGFNENFSIALRISSHKSCNFPAVYNFGDSNSDTGAISAAIGEVPPPNGVAFFGRSAGRHSDGRLIIDFITENLTLPYLTPYLDSVGANYRHGANFATGGSCIRPTSTCFSQFHLGTQVSQFIHFKTRTLSLYNQTNGKTPFCKEVLARPKDFSKALYTFDIGQNDLAIGFQNMTEEQLKATIPKIIENFTLALKLLYKEGARFFSIHNTGPTGCLPYILIAFPATPRNWDGCLKPLNNVAIEFNKQLKTKIAELNKELPSSLFTYVDLYSAKYHLIVRAKNHGFVDPFDYCCVGAIGRGMGCGKTIFPNGTELYSSSCKNPKEFVSWDGIHYSETANMLVAKWILDGSITHPPLPTQESCKVMKKN</sequence>
<dbReference type="InterPro" id="IPR035669">
    <property type="entry name" value="SGNH_plant_lipase-like"/>
</dbReference>
<dbReference type="EMBL" id="CACVBM020001351">
    <property type="protein sequence ID" value="CAA7046630.1"/>
    <property type="molecule type" value="Genomic_DNA"/>
</dbReference>
<protein>
    <submittedName>
        <fullName evidence="5">Uncharacterized protein</fullName>
    </submittedName>
</protein>
<keyword evidence="6" id="KW-1185">Reference proteome</keyword>